<keyword evidence="2" id="KW-0645">Protease</keyword>
<keyword evidence="3" id="KW-0378">Hydrolase</keyword>
<sequence>MDLSQRHVRIMNMIEYKFSSDVLETGAQVTRNGVPVGIVRGYLASWKPDIQPGRYGKPDRFMPGAFKESILEHKQRGDRQIRLCDNHGESVGGFPIDKVKEDAIGLWVEGEVNLETKRGRELYSMVKQGVLTDFSIGFRTVRDRVNAATRDIYKAIIGEGSIVDEPKNRHAPITEVKGLVHDFIELDIAPADFEFKSAEARKRIDEMPFRIGNGAHAFLCGDERFLIGDVLDGKLVAVPQAVRDASLELKELDESEETKALIVQAERYLAKMNIDSPFETAHFYGLDEVKSWEDGDLEQRLRATGLFSKAAVRYLVRSREPLKPAKEEVDETKALMDALEKGFSEIREVL</sequence>
<dbReference type="InterPro" id="IPR054613">
    <property type="entry name" value="Peptidase_S78_dom"/>
</dbReference>
<evidence type="ECO:0000313" key="5">
    <source>
        <dbReference type="EMBL" id="KKN52118.1"/>
    </source>
</evidence>
<protein>
    <recommendedName>
        <fullName evidence="4">Prohead serine protease domain-containing protein</fullName>
    </recommendedName>
</protein>
<gene>
    <name evidence="5" type="ORF">LCGC14_0615920</name>
</gene>
<dbReference type="Pfam" id="PF04586">
    <property type="entry name" value="Peptidase_S78"/>
    <property type="match status" value="1"/>
</dbReference>
<dbReference type="EMBL" id="LAZR01001033">
    <property type="protein sequence ID" value="KKN52118.1"/>
    <property type="molecule type" value="Genomic_DNA"/>
</dbReference>
<evidence type="ECO:0000256" key="2">
    <source>
        <dbReference type="ARBA" id="ARBA00022670"/>
    </source>
</evidence>
<proteinExistence type="predicted"/>
<accession>A0A0F9UES6</accession>
<reference evidence="5" key="1">
    <citation type="journal article" date="2015" name="Nature">
        <title>Complex archaea that bridge the gap between prokaryotes and eukaryotes.</title>
        <authorList>
            <person name="Spang A."/>
            <person name="Saw J.H."/>
            <person name="Jorgensen S.L."/>
            <person name="Zaremba-Niedzwiedzka K."/>
            <person name="Martijn J."/>
            <person name="Lind A.E."/>
            <person name="van Eijk R."/>
            <person name="Schleper C."/>
            <person name="Guy L."/>
            <person name="Ettema T.J."/>
        </authorList>
    </citation>
    <scope>NUCLEOTIDE SEQUENCE</scope>
</reference>
<evidence type="ECO:0000256" key="3">
    <source>
        <dbReference type="ARBA" id="ARBA00022801"/>
    </source>
</evidence>
<comment type="caution">
    <text evidence="5">The sequence shown here is derived from an EMBL/GenBank/DDBJ whole genome shotgun (WGS) entry which is preliminary data.</text>
</comment>
<dbReference type="GO" id="GO:0006508">
    <property type="term" value="P:proteolysis"/>
    <property type="evidence" value="ECO:0007669"/>
    <property type="project" value="UniProtKB-KW"/>
</dbReference>
<name>A0A0F9UES6_9ZZZZ</name>
<keyword evidence="1" id="KW-1188">Viral release from host cell</keyword>
<dbReference type="AlphaFoldDB" id="A0A0F9UES6"/>
<evidence type="ECO:0000256" key="1">
    <source>
        <dbReference type="ARBA" id="ARBA00022612"/>
    </source>
</evidence>
<organism evidence="5">
    <name type="scientific">marine sediment metagenome</name>
    <dbReference type="NCBI Taxonomy" id="412755"/>
    <lineage>
        <taxon>unclassified sequences</taxon>
        <taxon>metagenomes</taxon>
        <taxon>ecological metagenomes</taxon>
    </lineage>
</organism>
<evidence type="ECO:0000259" key="4">
    <source>
        <dbReference type="Pfam" id="PF04586"/>
    </source>
</evidence>
<dbReference type="GO" id="GO:0008233">
    <property type="term" value="F:peptidase activity"/>
    <property type="evidence" value="ECO:0007669"/>
    <property type="project" value="UniProtKB-KW"/>
</dbReference>
<feature type="domain" description="Prohead serine protease" evidence="4">
    <location>
        <begin position="38"/>
        <end position="174"/>
    </location>
</feature>